<evidence type="ECO:0000259" key="7">
    <source>
        <dbReference type="SMART" id="SM01030"/>
    </source>
</evidence>
<dbReference type="FunFam" id="3.30.70.2460:FF:000001">
    <property type="entry name" value="DNA repair protein Rad4 family"/>
    <property type="match status" value="1"/>
</dbReference>
<feature type="compositionally biased region" description="Basic residues" evidence="6">
    <location>
        <begin position="294"/>
        <end position="307"/>
    </location>
</feature>
<feature type="compositionally biased region" description="Polar residues" evidence="6">
    <location>
        <begin position="103"/>
        <end position="114"/>
    </location>
</feature>
<evidence type="ECO:0000256" key="3">
    <source>
        <dbReference type="ARBA" id="ARBA00022763"/>
    </source>
</evidence>
<dbReference type="SUPFAM" id="SSF54001">
    <property type="entry name" value="Cysteine proteinases"/>
    <property type="match status" value="1"/>
</dbReference>
<dbReference type="GO" id="GO:0071942">
    <property type="term" value="C:XPC complex"/>
    <property type="evidence" value="ECO:0007669"/>
    <property type="project" value="TreeGrafter"/>
</dbReference>
<dbReference type="EnsemblMetazoa" id="GBRI035023-RA">
    <property type="protein sequence ID" value="GBRI035023-PA"/>
    <property type="gene ID" value="GBRI035023"/>
</dbReference>
<evidence type="ECO:0000256" key="5">
    <source>
        <dbReference type="ARBA" id="ARBA00023242"/>
    </source>
</evidence>
<dbReference type="SMART" id="SM01030">
    <property type="entry name" value="BHD_1"/>
    <property type="match status" value="1"/>
</dbReference>
<dbReference type="PANTHER" id="PTHR12135">
    <property type="entry name" value="DNA REPAIR PROTEIN XP-C / RAD4"/>
    <property type="match status" value="1"/>
</dbReference>
<dbReference type="GO" id="GO:0000111">
    <property type="term" value="C:nucleotide-excision repair factor 2 complex"/>
    <property type="evidence" value="ECO:0007669"/>
    <property type="project" value="TreeGrafter"/>
</dbReference>
<feature type="compositionally biased region" description="Basic and acidic residues" evidence="6">
    <location>
        <begin position="20"/>
        <end position="29"/>
    </location>
</feature>
<feature type="compositionally biased region" description="Acidic residues" evidence="6">
    <location>
        <begin position="268"/>
        <end position="280"/>
    </location>
</feature>
<feature type="compositionally biased region" description="Basic and acidic residues" evidence="6">
    <location>
        <begin position="258"/>
        <end position="267"/>
    </location>
</feature>
<evidence type="ECO:0000313" key="9">
    <source>
        <dbReference type="EnsemblMetazoa" id="GBRI035023-PA"/>
    </source>
</evidence>
<dbReference type="VEuPathDB" id="VectorBase:GBRI035023"/>
<dbReference type="Pfam" id="PF10403">
    <property type="entry name" value="BHD_1"/>
    <property type="match status" value="1"/>
</dbReference>
<dbReference type="PANTHER" id="PTHR12135:SF0">
    <property type="entry name" value="DNA REPAIR PROTEIN COMPLEMENTING XP-C CELLS"/>
    <property type="match status" value="1"/>
</dbReference>
<feature type="compositionally biased region" description="Acidic residues" evidence="6">
    <location>
        <begin position="189"/>
        <end position="199"/>
    </location>
</feature>
<keyword evidence="10" id="KW-1185">Reference proteome</keyword>
<dbReference type="InterPro" id="IPR042488">
    <property type="entry name" value="Rad4_BHD3_sf"/>
</dbReference>
<name>A0A1A9WWI6_9MUSC</name>
<feature type="compositionally biased region" description="Basic and acidic residues" evidence="6">
    <location>
        <begin position="561"/>
        <end position="581"/>
    </location>
</feature>
<evidence type="ECO:0000259" key="8">
    <source>
        <dbReference type="SMART" id="SM01032"/>
    </source>
</evidence>
<evidence type="ECO:0000313" key="10">
    <source>
        <dbReference type="Proteomes" id="UP000091820"/>
    </source>
</evidence>
<dbReference type="GO" id="GO:0005737">
    <property type="term" value="C:cytoplasm"/>
    <property type="evidence" value="ECO:0007669"/>
    <property type="project" value="TreeGrafter"/>
</dbReference>
<dbReference type="SMART" id="SM01032">
    <property type="entry name" value="BHD_3"/>
    <property type="match status" value="1"/>
</dbReference>
<feature type="region of interest" description="Disordered" evidence="6">
    <location>
        <begin position="821"/>
        <end position="939"/>
    </location>
</feature>
<dbReference type="Gene3D" id="3.30.70.2460">
    <property type="entry name" value="Rad4, beta-hairpin domain BHD3"/>
    <property type="match status" value="1"/>
</dbReference>
<dbReference type="InterPro" id="IPR018325">
    <property type="entry name" value="Rad4/PNGase_transGLS-fold"/>
</dbReference>
<feature type="compositionally biased region" description="Basic residues" evidence="6">
    <location>
        <begin position="858"/>
        <end position="874"/>
    </location>
</feature>
<feature type="region of interest" description="Disordered" evidence="6">
    <location>
        <begin position="1"/>
        <end position="146"/>
    </location>
</feature>
<feature type="compositionally biased region" description="Basic and acidic residues" evidence="6">
    <location>
        <begin position="717"/>
        <end position="731"/>
    </location>
</feature>
<dbReference type="Pfam" id="PF10405">
    <property type="entry name" value="BHD_3"/>
    <property type="match status" value="1"/>
</dbReference>
<feature type="compositionally biased region" description="Polar residues" evidence="6">
    <location>
        <begin position="614"/>
        <end position="627"/>
    </location>
</feature>
<reference evidence="9" key="2">
    <citation type="submission" date="2020-05" db="UniProtKB">
        <authorList>
            <consortium name="EnsemblMetazoa"/>
        </authorList>
    </citation>
    <scope>IDENTIFICATION</scope>
    <source>
        <strain evidence="9">IAEA</strain>
    </source>
</reference>
<feature type="domain" description="Rad4 beta-hairpin" evidence="7">
    <location>
        <begin position="1049"/>
        <end position="1097"/>
    </location>
</feature>
<dbReference type="Gene3D" id="2.20.20.110">
    <property type="entry name" value="Rad4, beta-hairpin domain BHD1"/>
    <property type="match status" value="1"/>
</dbReference>
<dbReference type="GO" id="GO:0006298">
    <property type="term" value="P:mismatch repair"/>
    <property type="evidence" value="ECO:0007669"/>
    <property type="project" value="TreeGrafter"/>
</dbReference>
<keyword evidence="5" id="KW-0539">Nucleus</keyword>
<feature type="compositionally biased region" description="Basic and acidic residues" evidence="6">
    <location>
        <begin position="604"/>
        <end position="613"/>
    </location>
</feature>
<dbReference type="STRING" id="37001.A0A1A9WWI6"/>
<evidence type="ECO:0000256" key="2">
    <source>
        <dbReference type="ARBA" id="ARBA00009525"/>
    </source>
</evidence>
<feature type="compositionally biased region" description="Acidic residues" evidence="6">
    <location>
        <begin position="30"/>
        <end position="39"/>
    </location>
</feature>
<dbReference type="InterPro" id="IPR038765">
    <property type="entry name" value="Papain-like_cys_pep_sf"/>
</dbReference>
<feature type="domain" description="Rad4 beta-hairpin" evidence="8">
    <location>
        <begin position="1107"/>
        <end position="1181"/>
    </location>
</feature>
<evidence type="ECO:0000256" key="6">
    <source>
        <dbReference type="SAM" id="MobiDB-lite"/>
    </source>
</evidence>
<dbReference type="Proteomes" id="UP000091820">
    <property type="component" value="Unassembled WGS sequence"/>
</dbReference>
<comment type="subcellular location">
    <subcellularLocation>
        <location evidence="1">Nucleus</location>
    </subcellularLocation>
</comment>
<protein>
    <recommendedName>
        <fullName evidence="11">Rad4 beta-hairpin domain-containing protein</fullName>
    </recommendedName>
</protein>
<accession>A0A1A9WWI6</accession>
<comment type="similarity">
    <text evidence="2">Belongs to the XPC family.</text>
</comment>
<dbReference type="InterPro" id="IPR036985">
    <property type="entry name" value="Transglutaminase-like_sf"/>
</dbReference>
<organism evidence="9 10">
    <name type="scientific">Glossina brevipalpis</name>
    <dbReference type="NCBI Taxonomy" id="37001"/>
    <lineage>
        <taxon>Eukaryota</taxon>
        <taxon>Metazoa</taxon>
        <taxon>Ecdysozoa</taxon>
        <taxon>Arthropoda</taxon>
        <taxon>Hexapoda</taxon>
        <taxon>Insecta</taxon>
        <taxon>Pterygota</taxon>
        <taxon>Neoptera</taxon>
        <taxon>Endopterygota</taxon>
        <taxon>Diptera</taxon>
        <taxon>Brachycera</taxon>
        <taxon>Muscomorpha</taxon>
        <taxon>Hippoboscoidea</taxon>
        <taxon>Glossinidae</taxon>
        <taxon>Glossina</taxon>
    </lineage>
</organism>
<evidence type="ECO:0000256" key="4">
    <source>
        <dbReference type="ARBA" id="ARBA00023204"/>
    </source>
</evidence>
<dbReference type="GO" id="GO:0006289">
    <property type="term" value="P:nucleotide-excision repair"/>
    <property type="evidence" value="ECO:0007669"/>
    <property type="project" value="InterPro"/>
</dbReference>
<feature type="compositionally biased region" description="Acidic residues" evidence="6">
    <location>
        <begin position="316"/>
        <end position="325"/>
    </location>
</feature>
<keyword evidence="3" id="KW-0227">DNA damage</keyword>
<feature type="region of interest" description="Disordered" evidence="6">
    <location>
        <begin position="529"/>
        <end position="769"/>
    </location>
</feature>
<feature type="region of interest" description="Disordered" evidence="6">
    <location>
        <begin position="164"/>
        <end position="199"/>
    </location>
</feature>
<sequence>MSDEEDSMSEGFSASEEEWQPNKEKRGGETSDDDDSDFEDTPKPGIVAPTAAGVSKKRAEPKVRSAAKLASSKKRKTPGQSLRAKLYNKYRPPPKTLSPPSHVGNSPSTSNLTRSHPKNVKTPNESNAKREDNENDGSSSDGSIYNYLVNPNEIDLQSSFFNKKQNSEIRKSSSPTPVFNCNAGLGDLTDSESDLDDEDKNEKEFFNFQNILKNLNSLENAEETKAKMDDAKEIATDERSVNNIDAMDVYSVLALGEKQKKQQVHNDGEDEDDEDDDADAENGQKHPQAPSKLNKTKSTRVKRHTRTRPVSTVAADSDDSDWEEVAGQDHPNLLADTSGTTSNLTQQTGNLEIHIELPSRHCGEKKKTRQDLENALKRKLNRDRKDRQLLMHKASLLCRFGRCYFYNRLLNDNGLLQAALKLLPNQNAYPPQKGTEIKYYQSLMTWFKTGIKLVSQNLYPEKTDVTKAKVRTDLLQQLENKEALCKQDMIFMFVALLRGMGIQCRLIFNIQPLPLRPPKSDLLPIKLVQNDKKPDKTPDSKDNLQSKDVKDASSKANVDSKSSKSEPKKGTQKEMKAKAKETSQNMVKVLKGDPEDETNFVLNSEEKESDILKDSTQNKSTATTNESSQEKPRLIRLRQKRVQQEEGETKFVLNSEKNESEILKDSTKSKPPATTSDSSQEKPRLVRLRQTRVQQTELNSQPKRKKSKDSSSYPDVLGKENSHENKKKIAEDASGSNVESSNLLKVRDTRSRSRSRSKSPNVPLISPTFLQTERYKEKLGIMDETTKATTQRLKAKNTIQNKVKISPTFLTEPKTSLTTGRVLRSRIKNDENNQIPQLDGTDDNNASESTNVKTDKHMGKKRPNLLNLRAHKKSKDSDEDFEPSPPKKIKTRKAHKKLKDSDEDFEPSPTEKIKTAPKLAKKDRRVLSTDEDDKLNKSAEKRKSSTTDIWVEVWCDLEEQWMCVDIFKGKIHCVETIVSSASSNLAYVFAFQNDLTIKDVTARYCSHWADVVRKSRVEKQWLDVAIASYLAKRTKRDIKEDQELRHIHEKKPMPKSICDYKNHPFYALERHLLKFEAIYPPNAPVLEIFGYWQTQDYDPPTAENGLVPRNAYGNVDLFKPSMLPKKTVQLRLNGLNRICRKLGIDCANATVGFDFHQGACHPLYDGFVVCEEFAETVTAAWHQEQAELARKEQEKYEARVYNNWKKLIRGLQIRERIKLKYNF</sequence>
<feature type="compositionally biased region" description="Basic and acidic residues" evidence="6">
    <location>
        <begin position="529"/>
        <end position="553"/>
    </location>
</feature>
<keyword evidence="4" id="KW-0234">DNA repair</keyword>
<feature type="compositionally biased region" description="Polar residues" evidence="6">
    <location>
        <begin position="843"/>
        <end position="852"/>
    </location>
</feature>
<proteinExistence type="inferred from homology"/>
<dbReference type="InterPro" id="IPR018328">
    <property type="entry name" value="Rad4_beta-hairpin_dom3"/>
</dbReference>
<dbReference type="InterPro" id="IPR004583">
    <property type="entry name" value="DNA_repair_Rad4"/>
</dbReference>
<dbReference type="GO" id="GO:0003697">
    <property type="term" value="F:single-stranded DNA binding"/>
    <property type="evidence" value="ECO:0007669"/>
    <property type="project" value="TreeGrafter"/>
</dbReference>
<feature type="compositionally biased region" description="Basic and acidic residues" evidence="6">
    <location>
        <begin position="656"/>
        <end position="668"/>
    </location>
</feature>
<feature type="region of interest" description="Disordered" evidence="6">
    <location>
        <begin position="258"/>
        <end position="325"/>
    </location>
</feature>
<feature type="compositionally biased region" description="Basic residues" evidence="6">
    <location>
        <begin position="887"/>
        <end position="898"/>
    </location>
</feature>
<dbReference type="AlphaFoldDB" id="A0A1A9WWI6"/>
<evidence type="ECO:0000256" key="1">
    <source>
        <dbReference type="ARBA" id="ARBA00004123"/>
    </source>
</evidence>
<evidence type="ECO:0008006" key="11">
    <source>
        <dbReference type="Google" id="ProtNLM"/>
    </source>
</evidence>
<dbReference type="Pfam" id="PF03835">
    <property type="entry name" value="Rad4"/>
    <property type="match status" value="1"/>
</dbReference>
<dbReference type="InterPro" id="IPR018326">
    <property type="entry name" value="Rad4_beta-hairpin_dom1"/>
</dbReference>
<dbReference type="Gene3D" id="3.90.260.10">
    <property type="entry name" value="Transglutaminase-like"/>
    <property type="match status" value="2"/>
</dbReference>
<reference evidence="10" key="1">
    <citation type="submission" date="2014-03" db="EMBL/GenBank/DDBJ databases">
        <authorList>
            <person name="Aksoy S."/>
            <person name="Warren W."/>
            <person name="Wilson R.K."/>
        </authorList>
    </citation>
    <scope>NUCLEOTIDE SEQUENCE [LARGE SCALE GENOMIC DNA]</scope>
    <source>
        <strain evidence="10">IAEA</strain>
    </source>
</reference>
<dbReference type="GO" id="GO:0003684">
    <property type="term" value="F:damaged DNA binding"/>
    <property type="evidence" value="ECO:0007669"/>
    <property type="project" value="InterPro"/>
</dbReference>
<feature type="compositionally biased region" description="Polar residues" evidence="6">
    <location>
        <begin position="734"/>
        <end position="743"/>
    </location>
</feature>